<sequence length="336" mass="38850">MATADARSELTCSVCWEIYTDPVTLPCGHNFCLICIKRTWEGEMKNFGDNPSCPECRRRFGKQPELNKNVTLCNIAKQFMFNEPQHGWTGVPCTYCDSPVPAAKSCLHCEASLCGYHVRKHSKSPEHVFTKPTTSFEERKCSTHRKMLEFYCPEDGVCICSTCSLVGDHEGHKVEPLSEASEKKKEKLREILEKLSPEREETEGQIQNLEQCRRNVAAIADWETERVTDLFRDIRKRVEALKQQVQNDILREEEEVSLKLQDLIQQLETKKDKLYNKIHHIEELCNRADPLTVLQERESETSKQCYDTDGGANMDRMKYFLSRYLGNAYDKDAHKQ</sequence>
<evidence type="ECO:0000256" key="3">
    <source>
        <dbReference type="ARBA" id="ARBA00022786"/>
    </source>
</evidence>
<dbReference type="SMART" id="SM00336">
    <property type="entry name" value="BBOX"/>
    <property type="match status" value="1"/>
</dbReference>
<dbReference type="InterPro" id="IPR013083">
    <property type="entry name" value="Znf_RING/FYVE/PHD"/>
</dbReference>
<dbReference type="SUPFAM" id="SSF57850">
    <property type="entry name" value="RING/U-box"/>
    <property type="match status" value="1"/>
</dbReference>
<feature type="coiled-coil region" evidence="6">
    <location>
        <begin position="235"/>
        <end position="284"/>
    </location>
</feature>
<reference evidence="10" key="1">
    <citation type="journal article" date="2016" name="Nature">
        <title>Genome evolution in the allotetraploid frog Xenopus laevis.</title>
        <authorList>
            <person name="Session A.M."/>
            <person name="Uno Y."/>
            <person name="Kwon T."/>
            <person name="Chapman J.A."/>
            <person name="Toyoda A."/>
            <person name="Takahashi S."/>
            <person name="Fukui A."/>
            <person name="Hikosaka A."/>
            <person name="Suzuki A."/>
            <person name="Kondo M."/>
            <person name="van Heeringen S.J."/>
            <person name="Quigley I."/>
            <person name="Heinz S."/>
            <person name="Ogino H."/>
            <person name="Ochi H."/>
            <person name="Hellsten U."/>
            <person name="Lyons J.B."/>
            <person name="Simakov O."/>
            <person name="Putnam N."/>
            <person name="Stites J."/>
            <person name="Kuroki Y."/>
            <person name="Tanaka T."/>
            <person name="Michiue T."/>
            <person name="Watanabe M."/>
            <person name="Bogdanovic O."/>
            <person name="Lister R."/>
            <person name="Georgiou G."/>
            <person name="Paranjpe S.S."/>
            <person name="van Kruijsbergen I."/>
            <person name="Shu S."/>
            <person name="Carlson J."/>
            <person name="Kinoshita T."/>
            <person name="Ohta Y."/>
            <person name="Mawaribuchi S."/>
            <person name="Jenkins J."/>
            <person name="Grimwood J."/>
            <person name="Schmutz J."/>
            <person name="Mitros T."/>
            <person name="Mozaffari S.V."/>
            <person name="Suzuki Y."/>
            <person name="Haramoto Y."/>
            <person name="Yamamoto T.S."/>
            <person name="Takagi C."/>
            <person name="Heald R."/>
            <person name="Miller K."/>
            <person name="Haudenschild C."/>
            <person name="Kitzman J."/>
            <person name="Nakayama T."/>
            <person name="Izutsu Y."/>
            <person name="Robert J."/>
            <person name="Fortriede J."/>
            <person name="Burns K."/>
            <person name="Lotay V."/>
            <person name="Karimi K."/>
            <person name="Yasuoka Y."/>
            <person name="Dichmann D.S."/>
            <person name="Flajnik M.F."/>
            <person name="Houston D.W."/>
            <person name="Shendure J."/>
            <person name="DuPasquier L."/>
            <person name="Vize P.D."/>
            <person name="Zorn A.M."/>
            <person name="Ito M."/>
            <person name="Marcotte E.M."/>
            <person name="Wallingford J.B."/>
            <person name="Ito Y."/>
            <person name="Asashima M."/>
            <person name="Ueno N."/>
            <person name="Matsuda Y."/>
            <person name="Veenstra G.J."/>
            <person name="Fujiyama A."/>
            <person name="Harland R.M."/>
            <person name="Taira M."/>
            <person name="Rokhsar D.S."/>
        </authorList>
    </citation>
    <scope>NUCLEOTIDE SEQUENCE [LARGE SCALE GENOMIC DNA]</scope>
    <source>
        <strain evidence="10">J</strain>
    </source>
</reference>
<proteinExistence type="predicted"/>
<dbReference type="CDD" id="cd19769">
    <property type="entry name" value="Bbox2_TRIM16-like"/>
    <property type="match status" value="1"/>
</dbReference>
<dbReference type="InterPro" id="IPR003649">
    <property type="entry name" value="Bbox_C"/>
</dbReference>
<dbReference type="OMA" id="NNECKQY"/>
<dbReference type="GO" id="GO:0008270">
    <property type="term" value="F:zinc ion binding"/>
    <property type="evidence" value="ECO:0007669"/>
    <property type="project" value="UniProtKB-KW"/>
</dbReference>
<feature type="domain" description="RING-type" evidence="7">
    <location>
        <begin position="12"/>
        <end position="57"/>
    </location>
</feature>
<dbReference type="PROSITE" id="PS50119">
    <property type="entry name" value="ZF_BBOX"/>
    <property type="match status" value="1"/>
</dbReference>
<dbReference type="EMBL" id="CM004480">
    <property type="protein sequence ID" value="OCT69507.1"/>
    <property type="molecule type" value="Genomic_DNA"/>
</dbReference>
<dbReference type="InterPro" id="IPR001841">
    <property type="entry name" value="Znf_RING"/>
</dbReference>
<dbReference type="InterPro" id="IPR017907">
    <property type="entry name" value="Znf_RING_CS"/>
</dbReference>
<dbReference type="InterPro" id="IPR051051">
    <property type="entry name" value="E3_ubiq-ligase_TRIM/RNF"/>
</dbReference>
<dbReference type="PANTHER" id="PTHR25465">
    <property type="entry name" value="B-BOX DOMAIN CONTAINING"/>
    <property type="match status" value="1"/>
</dbReference>
<keyword evidence="6" id="KW-0175">Coiled coil</keyword>
<evidence type="ECO:0000259" key="7">
    <source>
        <dbReference type="PROSITE" id="PS50089"/>
    </source>
</evidence>
<evidence type="ECO:0000313" key="9">
    <source>
        <dbReference type="EMBL" id="OCT69507.1"/>
    </source>
</evidence>
<dbReference type="SMART" id="SM00184">
    <property type="entry name" value="RING"/>
    <property type="match status" value="1"/>
</dbReference>
<evidence type="ECO:0000256" key="6">
    <source>
        <dbReference type="SAM" id="Coils"/>
    </source>
</evidence>
<keyword evidence="3" id="KW-0833">Ubl conjugation pathway</keyword>
<evidence type="ECO:0000259" key="8">
    <source>
        <dbReference type="PROSITE" id="PS50119"/>
    </source>
</evidence>
<keyword evidence="1" id="KW-0479">Metal-binding</keyword>
<dbReference type="PROSITE" id="PS00518">
    <property type="entry name" value="ZF_RING_1"/>
    <property type="match status" value="1"/>
</dbReference>
<gene>
    <name evidence="9" type="ORF">XELAEV_18040818mg</name>
</gene>
<name>A0A974CAT6_XENLA</name>
<evidence type="ECO:0000256" key="5">
    <source>
        <dbReference type="PROSITE-ProRule" id="PRU00024"/>
    </source>
</evidence>
<evidence type="ECO:0000313" key="10">
    <source>
        <dbReference type="Proteomes" id="UP000694892"/>
    </source>
</evidence>
<protein>
    <submittedName>
        <fullName evidence="9">Uncharacterized protein</fullName>
    </submittedName>
</protein>
<dbReference type="Proteomes" id="UP000694892">
    <property type="component" value="Chromosome 8L"/>
</dbReference>
<dbReference type="Gene3D" id="3.30.160.60">
    <property type="entry name" value="Classic Zinc Finger"/>
    <property type="match status" value="1"/>
</dbReference>
<feature type="non-terminal residue" evidence="9">
    <location>
        <position position="336"/>
    </location>
</feature>
<evidence type="ECO:0000256" key="1">
    <source>
        <dbReference type="ARBA" id="ARBA00022723"/>
    </source>
</evidence>
<keyword evidence="4" id="KW-0862">Zinc</keyword>
<dbReference type="Pfam" id="PF13445">
    <property type="entry name" value="zf-RING_UBOX"/>
    <property type="match status" value="1"/>
</dbReference>
<dbReference type="Gene3D" id="3.30.40.10">
    <property type="entry name" value="Zinc/RING finger domain, C3HC4 (zinc finger)"/>
    <property type="match status" value="1"/>
</dbReference>
<dbReference type="InterPro" id="IPR000315">
    <property type="entry name" value="Znf_B-box"/>
</dbReference>
<dbReference type="SMART" id="SM00502">
    <property type="entry name" value="BBC"/>
    <property type="match status" value="1"/>
</dbReference>
<dbReference type="Pfam" id="PF00643">
    <property type="entry name" value="zf-B_box"/>
    <property type="match status" value="1"/>
</dbReference>
<dbReference type="PANTHER" id="PTHR25465:SF50">
    <property type="entry name" value="E3 UBIQUITIN_ISG15 LIGASE TRIM25"/>
    <property type="match status" value="1"/>
</dbReference>
<accession>A0A974CAT6</accession>
<feature type="domain" description="B box-type" evidence="8">
    <location>
        <begin position="136"/>
        <end position="177"/>
    </location>
</feature>
<dbReference type="SUPFAM" id="SSF57845">
    <property type="entry name" value="B-box zinc-binding domain"/>
    <property type="match status" value="1"/>
</dbReference>
<evidence type="ECO:0000256" key="4">
    <source>
        <dbReference type="ARBA" id="ARBA00022833"/>
    </source>
</evidence>
<dbReference type="PROSITE" id="PS50089">
    <property type="entry name" value="ZF_RING_2"/>
    <property type="match status" value="1"/>
</dbReference>
<dbReference type="InterPro" id="IPR027370">
    <property type="entry name" value="Znf-RING_euk"/>
</dbReference>
<dbReference type="AlphaFoldDB" id="A0A974CAT6"/>
<evidence type="ECO:0000256" key="2">
    <source>
        <dbReference type="ARBA" id="ARBA00022771"/>
    </source>
</evidence>
<organism evidence="9 10">
    <name type="scientific">Xenopus laevis</name>
    <name type="common">African clawed frog</name>
    <dbReference type="NCBI Taxonomy" id="8355"/>
    <lineage>
        <taxon>Eukaryota</taxon>
        <taxon>Metazoa</taxon>
        <taxon>Chordata</taxon>
        <taxon>Craniata</taxon>
        <taxon>Vertebrata</taxon>
        <taxon>Euteleostomi</taxon>
        <taxon>Amphibia</taxon>
        <taxon>Batrachia</taxon>
        <taxon>Anura</taxon>
        <taxon>Pipoidea</taxon>
        <taxon>Pipidae</taxon>
        <taxon>Xenopodinae</taxon>
        <taxon>Xenopus</taxon>
        <taxon>Xenopus</taxon>
    </lineage>
</organism>
<keyword evidence="2 5" id="KW-0863">Zinc-finger</keyword>